<feature type="compositionally biased region" description="Basic residues" evidence="1">
    <location>
        <begin position="102"/>
        <end position="114"/>
    </location>
</feature>
<sequence length="142" mass="14775">MLDVLHDVVVPVRQHQDTIVAVAVLLGLVASGALAASRRVPEAVGSLLVLSLVWVRVNGPLEGPVLLAVATGNGLTAADLVSVASTTLGLLLLHERYGPAARRARHRRRGRRAPRGPAGPGPAPRGDGAERSLDVESLDART</sequence>
<proteinExistence type="predicted"/>
<feature type="transmembrane region" description="Helical" evidence="2">
    <location>
        <begin position="18"/>
        <end position="36"/>
    </location>
</feature>
<evidence type="ECO:0000256" key="2">
    <source>
        <dbReference type="SAM" id="Phobius"/>
    </source>
</evidence>
<dbReference type="AlphaFoldDB" id="A0A3A3Z4J4"/>
<dbReference type="Proteomes" id="UP000265614">
    <property type="component" value="Unassembled WGS sequence"/>
</dbReference>
<name>A0A3A3Z4J4_9ACTN</name>
<protein>
    <submittedName>
        <fullName evidence="3">Uncharacterized protein</fullName>
    </submittedName>
</protein>
<feature type="compositionally biased region" description="Basic and acidic residues" evidence="1">
    <location>
        <begin position="127"/>
        <end position="142"/>
    </location>
</feature>
<accession>A0A3A3Z4J4</accession>
<keyword evidence="2" id="KW-1133">Transmembrane helix</keyword>
<reference evidence="3 4" key="1">
    <citation type="submission" date="2018-09" db="EMBL/GenBank/DDBJ databases">
        <title>YIM 75000 draft genome.</title>
        <authorList>
            <person name="Tang S."/>
            <person name="Feng Y."/>
        </authorList>
    </citation>
    <scope>NUCLEOTIDE SEQUENCE [LARGE SCALE GENOMIC DNA]</scope>
    <source>
        <strain evidence="3 4">YIM 75000</strain>
    </source>
</reference>
<dbReference type="EMBL" id="QZEZ01000001">
    <property type="protein sequence ID" value="RJK97858.1"/>
    <property type="molecule type" value="Genomic_DNA"/>
</dbReference>
<evidence type="ECO:0000313" key="4">
    <source>
        <dbReference type="Proteomes" id="UP000265614"/>
    </source>
</evidence>
<keyword evidence="4" id="KW-1185">Reference proteome</keyword>
<evidence type="ECO:0000256" key="1">
    <source>
        <dbReference type="SAM" id="MobiDB-lite"/>
    </source>
</evidence>
<gene>
    <name evidence="3" type="ORF">D5H78_02480</name>
</gene>
<keyword evidence="2" id="KW-0812">Transmembrane</keyword>
<comment type="caution">
    <text evidence="3">The sequence shown here is derived from an EMBL/GenBank/DDBJ whole genome shotgun (WGS) entry which is preliminary data.</text>
</comment>
<dbReference type="RefSeq" id="WP_119948784.1">
    <property type="nucleotide sequence ID" value="NZ_QZEZ01000001.1"/>
</dbReference>
<organism evidence="3 4">
    <name type="scientific">Vallicoccus soli</name>
    <dbReference type="NCBI Taxonomy" id="2339232"/>
    <lineage>
        <taxon>Bacteria</taxon>
        <taxon>Bacillati</taxon>
        <taxon>Actinomycetota</taxon>
        <taxon>Actinomycetes</taxon>
        <taxon>Motilibacterales</taxon>
        <taxon>Vallicoccaceae</taxon>
        <taxon>Vallicoccus</taxon>
    </lineage>
</organism>
<feature type="region of interest" description="Disordered" evidence="1">
    <location>
        <begin position="99"/>
        <end position="142"/>
    </location>
</feature>
<evidence type="ECO:0000313" key="3">
    <source>
        <dbReference type="EMBL" id="RJK97858.1"/>
    </source>
</evidence>
<keyword evidence="2" id="KW-0472">Membrane</keyword>